<dbReference type="InterPro" id="IPR023393">
    <property type="entry name" value="START-like_dom_sf"/>
</dbReference>
<reference evidence="1 2" key="1">
    <citation type="journal article" date="2019" name="Nat. Microbiol.">
        <title>Mediterranean grassland soil C-N compound turnover is dependent on rainfall and depth, and is mediated by genomically divergent microorganisms.</title>
        <authorList>
            <person name="Diamond S."/>
            <person name="Andeer P.F."/>
            <person name="Li Z."/>
            <person name="Crits-Christoph A."/>
            <person name="Burstein D."/>
            <person name="Anantharaman K."/>
            <person name="Lane K.R."/>
            <person name="Thomas B.C."/>
            <person name="Pan C."/>
            <person name="Northen T.R."/>
            <person name="Banfield J.F."/>
        </authorList>
    </citation>
    <scope>NUCLEOTIDE SEQUENCE [LARGE SCALE GENOMIC DNA]</scope>
    <source>
        <strain evidence="1">NP_8</strain>
    </source>
</reference>
<protein>
    <submittedName>
        <fullName evidence="1">Carbon monoxide dehydrogenase subunit G</fullName>
    </submittedName>
</protein>
<dbReference type="SUPFAM" id="SSF55961">
    <property type="entry name" value="Bet v1-like"/>
    <property type="match status" value="1"/>
</dbReference>
<dbReference type="Pfam" id="PF06240">
    <property type="entry name" value="COXG"/>
    <property type="match status" value="1"/>
</dbReference>
<evidence type="ECO:0000313" key="2">
    <source>
        <dbReference type="Proteomes" id="UP000318834"/>
    </source>
</evidence>
<sequence>MEVVWKNGKLTTIYGSTDVGNEGALAPSVGEVHTSAVAQLRAIVERLHDDSRRKGEERSRCSGRLLAEVNMKVEGTYTLPAPRQRVWELLNDPAVLARATPGVKELQPQGNDVFKAIIELGIGPVKGTYAGQVSIADKVAPQHMRLIVEGGGKPGTIKASGELRLEEQDGRTVIAYSGDAQITGLIASVGHRLIGGVAKQMAAEFFKALERELTR</sequence>
<organism evidence="1 2">
    <name type="scientific">Candidatus Segetimicrobium genomatis</name>
    <dbReference type="NCBI Taxonomy" id="2569760"/>
    <lineage>
        <taxon>Bacteria</taxon>
        <taxon>Bacillati</taxon>
        <taxon>Candidatus Sysuimicrobiota</taxon>
        <taxon>Candidatus Sysuimicrobiia</taxon>
        <taxon>Candidatus Sysuimicrobiales</taxon>
        <taxon>Candidatus Segetimicrobiaceae</taxon>
        <taxon>Candidatus Segetimicrobium</taxon>
    </lineage>
</organism>
<dbReference type="CDD" id="cd05018">
    <property type="entry name" value="CoxG"/>
    <property type="match status" value="1"/>
</dbReference>
<dbReference type="EMBL" id="VBAP01000097">
    <property type="protein sequence ID" value="TMI71970.1"/>
    <property type="molecule type" value="Genomic_DNA"/>
</dbReference>
<name>A0A537IL21_9BACT</name>
<evidence type="ECO:0000313" key="1">
    <source>
        <dbReference type="EMBL" id="TMI71970.1"/>
    </source>
</evidence>
<dbReference type="AlphaFoldDB" id="A0A537IL21"/>
<dbReference type="Gene3D" id="3.30.530.20">
    <property type="match status" value="1"/>
</dbReference>
<dbReference type="PANTHER" id="PTHR38588:SF1">
    <property type="entry name" value="BLL0334 PROTEIN"/>
    <property type="match status" value="1"/>
</dbReference>
<accession>A0A537IL21</accession>
<dbReference type="InterPro" id="IPR010419">
    <property type="entry name" value="CO_DH_gsu"/>
</dbReference>
<proteinExistence type="predicted"/>
<dbReference type="PANTHER" id="PTHR38588">
    <property type="entry name" value="BLL0334 PROTEIN"/>
    <property type="match status" value="1"/>
</dbReference>
<comment type="caution">
    <text evidence="1">The sequence shown here is derived from an EMBL/GenBank/DDBJ whole genome shotgun (WGS) entry which is preliminary data.</text>
</comment>
<dbReference type="Proteomes" id="UP000318834">
    <property type="component" value="Unassembled WGS sequence"/>
</dbReference>
<gene>
    <name evidence="1" type="ORF">E6H05_11860</name>
</gene>